<dbReference type="NCBIfam" id="NF003805">
    <property type="entry name" value="PRK05395.1-2"/>
    <property type="match status" value="1"/>
</dbReference>
<protein>
    <recommendedName>
        <fullName evidence="1">3-dehydroquinate dehydratase</fullName>
        <ecNumber evidence="1">4.2.1.10</ecNumber>
    </recommendedName>
</protein>
<evidence type="ECO:0000313" key="3">
    <source>
        <dbReference type="EMBL" id="SVA26294.1"/>
    </source>
</evidence>
<keyword evidence="2" id="KW-0456">Lyase</keyword>
<dbReference type="PANTHER" id="PTHR21272">
    <property type="entry name" value="CATABOLIC 3-DEHYDROQUINASE"/>
    <property type="match status" value="1"/>
</dbReference>
<dbReference type="PANTHER" id="PTHR21272:SF3">
    <property type="entry name" value="CATABOLIC 3-DEHYDROQUINASE"/>
    <property type="match status" value="1"/>
</dbReference>
<dbReference type="EC" id="4.2.1.10" evidence="1"/>
<gene>
    <name evidence="3" type="ORF">METZ01_LOCUS79148</name>
</gene>
<dbReference type="CDD" id="cd00466">
    <property type="entry name" value="DHQase_II"/>
    <property type="match status" value="1"/>
</dbReference>
<dbReference type="NCBIfam" id="NF003807">
    <property type="entry name" value="PRK05395.1-4"/>
    <property type="match status" value="1"/>
</dbReference>
<dbReference type="InterPro" id="IPR018509">
    <property type="entry name" value="DHquinase_II_CS"/>
</dbReference>
<dbReference type="AlphaFoldDB" id="A0A381UEA6"/>
<sequence length="148" mass="16363">MRILILNGPNLNVLGARDTNHYGSKTLRDILTLLKDTADQLGVEIDHFQSNHEGKLIDYIQQESGNSDGIVINGGALTHYGLSVRDALNDAKLPVVEIHISNIHSREEYRRHSVVEDLAVGQIAGLGWRGYSLALESIVDHIRSTESQ</sequence>
<dbReference type="InterPro" id="IPR001874">
    <property type="entry name" value="DHquinase_II"/>
</dbReference>
<accession>A0A381UEA6</accession>
<evidence type="ECO:0000256" key="2">
    <source>
        <dbReference type="ARBA" id="ARBA00023239"/>
    </source>
</evidence>
<reference evidence="3" key="1">
    <citation type="submission" date="2018-05" db="EMBL/GenBank/DDBJ databases">
        <authorList>
            <person name="Lanie J.A."/>
            <person name="Ng W.-L."/>
            <person name="Kazmierczak K.M."/>
            <person name="Andrzejewski T.M."/>
            <person name="Davidsen T.M."/>
            <person name="Wayne K.J."/>
            <person name="Tettelin H."/>
            <person name="Glass J.I."/>
            <person name="Rusch D."/>
            <person name="Podicherti R."/>
            <person name="Tsui H.-C.T."/>
            <person name="Winkler M.E."/>
        </authorList>
    </citation>
    <scope>NUCLEOTIDE SEQUENCE</scope>
</reference>
<dbReference type="EMBL" id="UINC01006232">
    <property type="protein sequence ID" value="SVA26294.1"/>
    <property type="molecule type" value="Genomic_DNA"/>
</dbReference>
<dbReference type="NCBIfam" id="TIGR01088">
    <property type="entry name" value="aroQ"/>
    <property type="match status" value="1"/>
</dbReference>
<name>A0A381UEA6_9ZZZZ</name>
<organism evidence="3">
    <name type="scientific">marine metagenome</name>
    <dbReference type="NCBI Taxonomy" id="408172"/>
    <lineage>
        <taxon>unclassified sequences</taxon>
        <taxon>metagenomes</taxon>
        <taxon>ecological metagenomes</taxon>
    </lineage>
</organism>
<dbReference type="SUPFAM" id="SSF52304">
    <property type="entry name" value="Type II 3-dehydroquinate dehydratase"/>
    <property type="match status" value="1"/>
</dbReference>
<dbReference type="PIRSF" id="PIRSF001399">
    <property type="entry name" value="DHquinase_II"/>
    <property type="match status" value="1"/>
</dbReference>
<dbReference type="Pfam" id="PF01220">
    <property type="entry name" value="DHquinase_II"/>
    <property type="match status" value="1"/>
</dbReference>
<dbReference type="GO" id="GO:0003855">
    <property type="term" value="F:3-dehydroquinate dehydratase activity"/>
    <property type="evidence" value="ECO:0007669"/>
    <property type="project" value="UniProtKB-EC"/>
</dbReference>
<dbReference type="NCBIfam" id="NF003806">
    <property type="entry name" value="PRK05395.1-3"/>
    <property type="match status" value="1"/>
</dbReference>
<dbReference type="Gene3D" id="3.40.50.9100">
    <property type="entry name" value="Dehydroquinase, class II"/>
    <property type="match status" value="1"/>
</dbReference>
<dbReference type="PROSITE" id="PS01029">
    <property type="entry name" value="DEHYDROQUINASE_II"/>
    <property type="match status" value="1"/>
</dbReference>
<proteinExistence type="inferred from homology"/>
<evidence type="ECO:0000256" key="1">
    <source>
        <dbReference type="ARBA" id="ARBA00012060"/>
    </source>
</evidence>
<dbReference type="GO" id="GO:0019631">
    <property type="term" value="P:quinate catabolic process"/>
    <property type="evidence" value="ECO:0007669"/>
    <property type="project" value="TreeGrafter"/>
</dbReference>
<dbReference type="HAMAP" id="MF_00169">
    <property type="entry name" value="AroQ"/>
    <property type="match status" value="1"/>
</dbReference>
<dbReference type="InterPro" id="IPR036441">
    <property type="entry name" value="DHquinase_II_sf"/>
</dbReference>